<dbReference type="Pfam" id="PF08044">
    <property type="entry name" value="DUF1707"/>
    <property type="match status" value="1"/>
</dbReference>
<protein>
    <recommendedName>
        <fullName evidence="2">DUF1707 domain-containing protein</fullName>
    </recommendedName>
</protein>
<evidence type="ECO:0000313" key="4">
    <source>
        <dbReference type="Proteomes" id="UP000002968"/>
    </source>
</evidence>
<organism evidence="3 4">
    <name type="scientific">Streptomyces griseoflavus Tu4000</name>
    <dbReference type="NCBI Taxonomy" id="467200"/>
    <lineage>
        <taxon>Bacteria</taxon>
        <taxon>Bacillati</taxon>
        <taxon>Actinomycetota</taxon>
        <taxon>Actinomycetes</taxon>
        <taxon>Kitasatosporales</taxon>
        <taxon>Streptomycetaceae</taxon>
        <taxon>Streptomyces</taxon>
    </lineage>
</organism>
<accession>D9XY61</accession>
<feature type="compositionally biased region" description="Gly residues" evidence="1">
    <location>
        <begin position="267"/>
        <end position="283"/>
    </location>
</feature>
<dbReference type="HOGENOM" id="CLU_075817_0_0_11"/>
<evidence type="ECO:0000313" key="3">
    <source>
        <dbReference type="EMBL" id="EFL41161.1"/>
    </source>
</evidence>
<reference evidence="3" key="1">
    <citation type="submission" date="2009-02" db="EMBL/GenBank/DDBJ databases">
        <title>Annotation of Streptomyces griseoflavus strain Tu4000.</title>
        <authorList>
            <consortium name="The Broad Institute Genome Sequencing Platform"/>
            <consortium name="Broad Institute Microbial Sequencing Center"/>
            <person name="Fischbach M."/>
            <person name="Godfrey P."/>
            <person name="Ward D."/>
            <person name="Young S."/>
            <person name="Zeng Q."/>
            <person name="Koehrsen M."/>
            <person name="Alvarado L."/>
            <person name="Berlin A.M."/>
            <person name="Bochicchio J."/>
            <person name="Borenstein D."/>
            <person name="Chapman S.B."/>
            <person name="Chen Z."/>
            <person name="Engels R."/>
            <person name="Freedman E."/>
            <person name="Gellesch M."/>
            <person name="Goldberg J."/>
            <person name="Griggs A."/>
            <person name="Gujja S."/>
            <person name="Heilman E.R."/>
            <person name="Heiman D.I."/>
            <person name="Hepburn T.A."/>
            <person name="Howarth C."/>
            <person name="Jen D."/>
            <person name="Larson L."/>
            <person name="Lewis B."/>
            <person name="Mehta T."/>
            <person name="Park D."/>
            <person name="Pearson M."/>
            <person name="Richards J."/>
            <person name="Roberts A."/>
            <person name="Saif S."/>
            <person name="Shea T.D."/>
            <person name="Shenoy N."/>
            <person name="Sisk P."/>
            <person name="Stolte C."/>
            <person name="Sykes S.N."/>
            <person name="Thomson T."/>
            <person name="Walk T."/>
            <person name="White J."/>
            <person name="Yandava C."/>
            <person name="Straight P."/>
            <person name="Clardy J."/>
            <person name="Hung D."/>
            <person name="Kolter R."/>
            <person name="Mekalanos J."/>
            <person name="Walker S."/>
            <person name="Walsh C.T."/>
            <person name="Wieland-Brown L.C."/>
            <person name="Haas B."/>
            <person name="Nusbaum C."/>
            <person name="Birren B."/>
        </authorList>
    </citation>
    <scope>NUCLEOTIDE SEQUENCE [LARGE SCALE GENOMIC DNA]</scope>
    <source>
        <strain evidence="3">Tu4000</strain>
    </source>
</reference>
<dbReference type="Proteomes" id="UP000002968">
    <property type="component" value="Unassembled WGS sequence"/>
</dbReference>
<keyword evidence="4" id="KW-1185">Reference proteome</keyword>
<dbReference type="RefSeq" id="WP_004930987.1">
    <property type="nucleotide sequence ID" value="NZ_GG657758.1"/>
</dbReference>
<evidence type="ECO:0000259" key="2">
    <source>
        <dbReference type="Pfam" id="PF08044"/>
    </source>
</evidence>
<evidence type="ECO:0000256" key="1">
    <source>
        <dbReference type="SAM" id="MobiDB-lite"/>
    </source>
</evidence>
<dbReference type="STRING" id="467200.SSRG_03965"/>
<dbReference type="InterPro" id="IPR012551">
    <property type="entry name" value="DUF1707_SHOCT-like"/>
</dbReference>
<gene>
    <name evidence="3" type="ORF">SSRG_03965</name>
</gene>
<dbReference type="PANTHER" id="PTHR40763">
    <property type="entry name" value="MEMBRANE PROTEIN-RELATED"/>
    <property type="match status" value="1"/>
</dbReference>
<feature type="domain" description="DUF1707" evidence="2">
    <location>
        <begin position="10"/>
        <end position="62"/>
    </location>
</feature>
<feature type="region of interest" description="Disordered" evidence="1">
    <location>
        <begin position="233"/>
        <end position="318"/>
    </location>
</feature>
<name>D9XY61_9ACTN</name>
<sequence length="318" mass="34439">MTEDAAAPDLRASDADRERVAEILRDALAEGRLDMEEFDERLDATYKARTYGELTPITRDLPDQGAVVPAVSLTKEPARQGSWSDRIVGGDETGTSSWAVAVMSGFQRRGRWTAPRRFNCFTFWGGGEIDLRDAYFVDREVVINAVAIMGGVQVTVPPGVEVVVRGIGIMGGFDHREEGVPGDPGAPRVIVTGFAFWGVVGVERKLPRAERQRLREERRREKLFSHFKTAAANWKQAPRTTDPGPHSGPAGSLQPPFQPLRRLRSGVRGGAPGTGRVGGGGGENLPSAPYNRAGAPPFRSRGSNTSPIRANPLSLGCR</sequence>
<dbReference type="PANTHER" id="PTHR40763:SF4">
    <property type="entry name" value="DUF1707 DOMAIN-CONTAINING PROTEIN"/>
    <property type="match status" value="1"/>
</dbReference>
<dbReference type="AlphaFoldDB" id="D9XY61"/>
<proteinExistence type="predicted"/>
<dbReference type="EMBL" id="GG657758">
    <property type="protein sequence ID" value="EFL41161.1"/>
    <property type="molecule type" value="Genomic_DNA"/>
</dbReference>